<reference evidence="1" key="1">
    <citation type="submission" date="2018-07" db="EMBL/GenBank/DDBJ databases">
        <authorList>
            <person name="Ashton P.M."/>
            <person name="Dallman T."/>
            <person name="Nair S."/>
            <person name="De Pinna E."/>
            <person name="Peters T."/>
            <person name="Grant K."/>
        </authorList>
    </citation>
    <scope>NUCLEOTIDE SEQUENCE</scope>
    <source>
        <strain evidence="1">368335</strain>
    </source>
</reference>
<name>A0A635RC63_SALET</name>
<comment type="caution">
    <text evidence="1">The sequence shown here is derived from an EMBL/GenBank/DDBJ whole genome shotgun (WGS) entry which is preliminary data.</text>
</comment>
<proteinExistence type="predicted"/>
<accession>A0A635RC63</accession>
<protein>
    <submittedName>
        <fullName evidence="1">Uncharacterized protein</fullName>
    </submittedName>
</protein>
<evidence type="ECO:0000313" key="1">
    <source>
        <dbReference type="EMBL" id="EDH8304223.1"/>
    </source>
</evidence>
<dbReference type="EMBL" id="AAMIYH010000027">
    <property type="protein sequence ID" value="EDH8304223.1"/>
    <property type="molecule type" value="Genomic_DNA"/>
</dbReference>
<sequence length="188" mass="21761">MKSILIHNFTKRKLHLVERFLRKHKLYNVHAIIPGEDFTDEIKPLLIKYGLNVMIPVYCTETGHESVVEIEKRNPGFEQRVLDYPRHKIELLRYSAENPSSASIAALAVSFPRLPIRCLRSTSIYDAYYVEHQTFNENVLPQLTDEERDIANVVWSNDLSETFQLIDFGLLQELGMVGEEECLLLTKA</sequence>
<organism evidence="1">
    <name type="scientific">Salmonella enterica subsp. enterica serovar Chester</name>
    <dbReference type="NCBI Taxonomy" id="149386"/>
    <lineage>
        <taxon>Bacteria</taxon>
        <taxon>Pseudomonadati</taxon>
        <taxon>Pseudomonadota</taxon>
        <taxon>Gammaproteobacteria</taxon>
        <taxon>Enterobacterales</taxon>
        <taxon>Enterobacteriaceae</taxon>
        <taxon>Salmonella</taxon>
    </lineage>
</organism>
<dbReference type="AlphaFoldDB" id="A0A635RC63"/>
<gene>
    <name evidence="1" type="ORF">CB695_22425</name>
</gene>